<keyword evidence="5 7" id="KW-1133">Transmembrane helix</keyword>
<dbReference type="Proteomes" id="UP000219669">
    <property type="component" value="Unassembled WGS sequence"/>
</dbReference>
<organism evidence="10 11">
    <name type="scientific">Alysiella filiformis DSM 16848</name>
    <dbReference type="NCBI Taxonomy" id="1120981"/>
    <lineage>
        <taxon>Bacteria</taxon>
        <taxon>Pseudomonadati</taxon>
        <taxon>Pseudomonadota</taxon>
        <taxon>Betaproteobacteria</taxon>
        <taxon>Neisseriales</taxon>
        <taxon>Neisseriaceae</taxon>
        <taxon>Alysiella</taxon>
    </lineage>
</organism>
<gene>
    <name evidence="10" type="ORF">SAMN02746062_00126</name>
</gene>
<evidence type="ECO:0000313" key="10">
    <source>
        <dbReference type="EMBL" id="SOD64950.1"/>
    </source>
</evidence>
<evidence type="ECO:0000256" key="7">
    <source>
        <dbReference type="RuleBase" id="RU367016"/>
    </source>
</evidence>
<dbReference type="GO" id="GO:0005886">
    <property type="term" value="C:plasma membrane"/>
    <property type="evidence" value="ECO:0007669"/>
    <property type="project" value="UniProtKB-SubCell"/>
</dbReference>
<dbReference type="AlphaFoldDB" id="A0A286E229"/>
<dbReference type="EMBL" id="OCNF01000001">
    <property type="protein sequence ID" value="SOD64950.1"/>
    <property type="molecule type" value="Genomic_DNA"/>
</dbReference>
<evidence type="ECO:0000256" key="6">
    <source>
        <dbReference type="ARBA" id="ARBA00023136"/>
    </source>
</evidence>
<evidence type="ECO:0000256" key="3">
    <source>
        <dbReference type="ARBA" id="ARBA00022475"/>
    </source>
</evidence>
<dbReference type="OrthoDB" id="21108at2"/>
<feature type="compositionally biased region" description="Basic residues" evidence="8">
    <location>
        <begin position="213"/>
        <end position="222"/>
    </location>
</feature>
<evidence type="ECO:0000256" key="2">
    <source>
        <dbReference type="ARBA" id="ARBA00010792"/>
    </source>
</evidence>
<feature type="transmembrane region" description="Helical" evidence="7">
    <location>
        <begin position="12"/>
        <end position="30"/>
    </location>
</feature>
<dbReference type="PANTHER" id="PTHR30353">
    <property type="entry name" value="INNER MEMBRANE PROTEIN DEDA-RELATED"/>
    <property type="match status" value="1"/>
</dbReference>
<dbReference type="RefSeq" id="WP_097113207.1">
    <property type="nucleotide sequence ID" value="NZ_CP083931.1"/>
</dbReference>
<dbReference type="InterPro" id="IPR032816">
    <property type="entry name" value="VTT_dom"/>
</dbReference>
<dbReference type="Pfam" id="PF09335">
    <property type="entry name" value="VTT_dom"/>
    <property type="match status" value="1"/>
</dbReference>
<comment type="similarity">
    <text evidence="2 7">Belongs to the DedA family.</text>
</comment>
<feature type="transmembrane region" description="Helical" evidence="7">
    <location>
        <begin position="175"/>
        <end position="193"/>
    </location>
</feature>
<reference evidence="10 11" key="1">
    <citation type="submission" date="2017-09" db="EMBL/GenBank/DDBJ databases">
        <authorList>
            <person name="Ehlers B."/>
            <person name="Leendertz F.H."/>
        </authorList>
    </citation>
    <scope>NUCLEOTIDE SEQUENCE [LARGE SCALE GENOMIC DNA]</scope>
    <source>
        <strain evidence="10 11">DSM 16848</strain>
    </source>
</reference>
<evidence type="ECO:0000256" key="5">
    <source>
        <dbReference type="ARBA" id="ARBA00022989"/>
    </source>
</evidence>
<feature type="transmembrane region" description="Helical" evidence="7">
    <location>
        <begin position="134"/>
        <end position="155"/>
    </location>
</feature>
<keyword evidence="11" id="KW-1185">Reference proteome</keyword>
<keyword evidence="6 7" id="KW-0472">Membrane</keyword>
<dbReference type="InterPro" id="IPR032818">
    <property type="entry name" value="DedA-like"/>
</dbReference>
<proteinExistence type="inferred from homology"/>
<evidence type="ECO:0000256" key="1">
    <source>
        <dbReference type="ARBA" id="ARBA00004651"/>
    </source>
</evidence>
<comment type="subcellular location">
    <subcellularLocation>
        <location evidence="1 7">Cell membrane</location>
        <topology evidence="1 7">Multi-pass membrane protein</topology>
    </subcellularLocation>
</comment>
<evidence type="ECO:0000256" key="8">
    <source>
        <dbReference type="SAM" id="MobiDB-lite"/>
    </source>
</evidence>
<dbReference type="PANTHER" id="PTHR30353:SF15">
    <property type="entry name" value="INNER MEMBRANE PROTEIN YABI"/>
    <property type="match status" value="1"/>
</dbReference>
<evidence type="ECO:0000259" key="9">
    <source>
        <dbReference type="Pfam" id="PF09335"/>
    </source>
</evidence>
<feature type="domain" description="VTT" evidence="9">
    <location>
        <begin position="30"/>
        <end position="156"/>
    </location>
</feature>
<keyword evidence="3 7" id="KW-1003">Cell membrane</keyword>
<feature type="transmembrane region" description="Helical" evidence="7">
    <location>
        <begin position="50"/>
        <end position="71"/>
    </location>
</feature>
<evidence type="ECO:0000256" key="4">
    <source>
        <dbReference type="ARBA" id="ARBA00022692"/>
    </source>
</evidence>
<protein>
    <submittedName>
        <fullName evidence="10">Membrane protein DedA, SNARE-associated domain</fullName>
    </submittedName>
</protein>
<name>A0A286E229_9NEIS</name>
<evidence type="ECO:0000313" key="11">
    <source>
        <dbReference type="Proteomes" id="UP000219669"/>
    </source>
</evidence>
<keyword evidence="4 7" id="KW-0812">Transmembrane</keyword>
<sequence length="237" mass="26853">MLGLLESFFVDFGYTAVFLVLVLCGFGVPIPEDITLVAGGVISGLGYANVHTMFVVGMLGVLVGDGIMFMLGRVYGEKILRFKPVARLMPPKRYAQVQQKFDQYGNRVLFVARFLPGLRSPIFLTAGMSGKVSFWQWLLMDGMAALISVPIWVYLGGYGAENKDWLMQQVHRFQHGLFFVLGVGLAVIVWFWWRKRQSLVARKHALLEKRRNRKLARQQKKAQKAEKKQQAQHISSS</sequence>
<accession>A0A286E229</accession>
<feature type="region of interest" description="Disordered" evidence="8">
    <location>
        <begin position="213"/>
        <end position="237"/>
    </location>
</feature>